<dbReference type="GO" id="GO:0005975">
    <property type="term" value="P:carbohydrate metabolic process"/>
    <property type="evidence" value="ECO:0007669"/>
    <property type="project" value="InterPro"/>
</dbReference>
<name>A0A3A3GGX9_PANTH</name>
<evidence type="ECO:0000259" key="1">
    <source>
        <dbReference type="Pfam" id="PF08532"/>
    </source>
</evidence>
<dbReference type="SUPFAM" id="SSF52317">
    <property type="entry name" value="Class I glutamine amidotransferase-like"/>
    <property type="match status" value="1"/>
</dbReference>
<evidence type="ECO:0000313" key="3">
    <source>
        <dbReference type="Proteomes" id="UP000266177"/>
    </source>
</evidence>
<dbReference type="GO" id="GO:0004565">
    <property type="term" value="F:beta-galactosidase activity"/>
    <property type="evidence" value="ECO:0007669"/>
    <property type="project" value="InterPro"/>
</dbReference>
<organism evidence="2 3">
    <name type="scientific">Paenibacillus thiaminolyticus</name>
    <name type="common">Bacillus thiaminolyticus</name>
    <dbReference type="NCBI Taxonomy" id="49283"/>
    <lineage>
        <taxon>Bacteria</taxon>
        <taxon>Bacillati</taxon>
        <taxon>Bacillota</taxon>
        <taxon>Bacilli</taxon>
        <taxon>Bacillales</taxon>
        <taxon>Paenibacillaceae</taxon>
        <taxon>Paenibacillus</taxon>
    </lineage>
</organism>
<dbReference type="SUPFAM" id="SSF51445">
    <property type="entry name" value="(Trans)glycosidases"/>
    <property type="match status" value="1"/>
</dbReference>
<feature type="domain" description="Beta-galactosidase trimerisation" evidence="1">
    <location>
        <begin position="371"/>
        <end position="428"/>
    </location>
</feature>
<sequence>MRYRQVHLDFHTSEHISDIGRNFSKKNFQEMLQLGHVDSITVFAKCHHGWAYFPSATNAIHPGLDFDLLGAQIEAAHEIGVKVPIYISVGFDEKLAWEKPQWLMRDEADRMNWVDSFMKPGYHQFCLNTPYLDLVIEQVQEVVRKYDGDGIFLDIVGERTCYCTTCLKQMQADGLDPHNKEKVIANGRRIYANYTTRIREAIDAIKPGLPVFHNAGHIHQGRRDLMGMNSHLELESLPTGGWGYDHFPLSARYAQPTGFHFLGMTGKFHTFWGEFGGYKHPNALRYETALSLANGARCSIGDQLHPGGQMDRATYELIRKAYAEVEAKEAWCINAVNHADVALLTVEAAGVQQESGAMYSGKVDMGAVRMLLEGKILFDIVDLESDWSGYTVLILPDSIVMKDPILPKVEAFLAAGGKVLASGRSGLNIELTRQMLSLGFTDIGPNPFRPDYFRPLCDGMANLGEAAYVMYGEGRRIELTDGTKLGRREDPYFNRQAFRFCSHQHAPSSEQDGGPGMVESAQGIYIAWNVFEDYATKGSLILKEMVLFALRRLLGEQITLKTTLPAQGVTTLQHQAAERRYINHLLYASPVKRGERVEIIEDMIPLQQVEVQLQLPVTDVKRVYLAPQMTEIEFKASGGDVQFTVPQLECHQMVVVEYNE</sequence>
<dbReference type="InterPro" id="IPR028212">
    <property type="entry name" value="GHL6"/>
</dbReference>
<protein>
    <submittedName>
        <fullName evidence="2">Beta-galactosidase</fullName>
    </submittedName>
</protein>
<reference evidence="2 3" key="1">
    <citation type="submission" date="2018-09" db="EMBL/GenBank/DDBJ databases">
        <title>Paenibacillus SK2017-BO5.</title>
        <authorList>
            <person name="Piskunova J.V."/>
            <person name="Dubiley S.A."/>
            <person name="Severinov K.V."/>
        </authorList>
    </citation>
    <scope>NUCLEOTIDE SEQUENCE [LARGE SCALE GENOMIC DNA]</scope>
    <source>
        <strain evidence="2 3">BO5</strain>
    </source>
</reference>
<gene>
    <name evidence="2" type="ORF">DQX05_22410</name>
</gene>
<dbReference type="EMBL" id="QYZD01000026">
    <property type="protein sequence ID" value="RJG21254.1"/>
    <property type="molecule type" value="Genomic_DNA"/>
</dbReference>
<dbReference type="InterPro" id="IPR029062">
    <property type="entry name" value="Class_I_gatase-like"/>
</dbReference>
<evidence type="ECO:0000313" key="2">
    <source>
        <dbReference type="EMBL" id="RJG21254.1"/>
    </source>
</evidence>
<dbReference type="CDD" id="cd03143">
    <property type="entry name" value="A4_beta-galactosidase_middle_domain"/>
    <property type="match status" value="1"/>
</dbReference>
<dbReference type="Pfam" id="PF14871">
    <property type="entry name" value="GHL6"/>
    <property type="match status" value="1"/>
</dbReference>
<dbReference type="Gene3D" id="3.20.20.80">
    <property type="entry name" value="Glycosidases"/>
    <property type="match status" value="1"/>
</dbReference>
<dbReference type="AlphaFoldDB" id="A0A3A3GGX9"/>
<dbReference type="InterPro" id="IPR017853">
    <property type="entry name" value="GH"/>
</dbReference>
<proteinExistence type="predicted"/>
<dbReference type="Pfam" id="PF08532">
    <property type="entry name" value="Glyco_hydro_42M"/>
    <property type="match status" value="1"/>
</dbReference>
<dbReference type="Gene3D" id="3.40.50.880">
    <property type="match status" value="1"/>
</dbReference>
<dbReference type="RefSeq" id="WP_119795679.1">
    <property type="nucleotide sequence ID" value="NZ_QYZD01000026.1"/>
</dbReference>
<dbReference type="OrthoDB" id="9780891at2"/>
<comment type="caution">
    <text evidence="2">The sequence shown here is derived from an EMBL/GenBank/DDBJ whole genome shotgun (WGS) entry which is preliminary data.</text>
</comment>
<accession>A0A3A3GGX9</accession>
<dbReference type="Proteomes" id="UP000266177">
    <property type="component" value="Unassembled WGS sequence"/>
</dbReference>
<dbReference type="InterPro" id="IPR013738">
    <property type="entry name" value="Beta_galactosidase_Trimer"/>
</dbReference>